<protein>
    <submittedName>
        <fullName evidence="2">Uncharacterized protein</fullName>
    </submittedName>
</protein>
<proteinExistence type="predicted"/>
<feature type="region of interest" description="Disordered" evidence="1">
    <location>
        <begin position="40"/>
        <end position="68"/>
    </location>
</feature>
<name>A0A8H4WPR3_9HYPO</name>
<accession>A0A8H4WPR3</accession>
<comment type="caution">
    <text evidence="2">The sequence shown here is derived from an EMBL/GenBank/DDBJ whole genome shotgun (WGS) entry which is preliminary data.</text>
</comment>
<organism evidence="2 3">
    <name type="scientific">Fusarium gaditjirri</name>
    <dbReference type="NCBI Taxonomy" id="282569"/>
    <lineage>
        <taxon>Eukaryota</taxon>
        <taxon>Fungi</taxon>
        <taxon>Dikarya</taxon>
        <taxon>Ascomycota</taxon>
        <taxon>Pezizomycotina</taxon>
        <taxon>Sordariomycetes</taxon>
        <taxon>Hypocreomycetidae</taxon>
        <taxon>Hypocreales</taxon>
        <taxon>Nectriaceae</taxon>
        <taxon>Fusarium</taxon>
        <taxon>Fusarium nisikadoi species complex</taxon>
    </lineage>
</organism>
<dbReference type="OrthoDB" id="5047781at2759"/>
<keyword evidence="3" id="KW-1185">Reference proteome</keyword>
<reference evidence="2" key="1">
    <citation type="journal article" date="2020" name="BMC Genomics">
        <title>Correction to: Identification and distribution of gene clusters required for synthesis of sphingolipid metabolism inhibitors in diverse species of the filamentous fungus Fusarium.</title>
        <authorList>
            <person name="Kim H.S."/>
            <person name="Lohmar J.M."/>
            <person name="Busman M."/>
            <person name="Brown D.W."/>
            <person name="Naumann T.A."/>
            <person name="Divon H.H."/>
            <person name="Lysoe E."/>
            <person name="Uhlig S."/>
            <person name="Proctor R.H."/>
        </authorList>
    </citation>
    <scope>NUCLEOTIDE SEQUENCE</scope>
    <source>
        <strain evidence="2">NRRL 45417</strain>
    </source>
</reference>
<dbReference type="AlphaFoldDB" id="A0A8H4WPR3"/>
<evidence type="ECO:0000313" key="2">
    <source>
        <dbReference type="EMBL" id="KAF4945526.1"/>
    </source>
</evidence>
<reference evidence="2" key="2">
    <citation type="submission" date="2020-05" db="EMBL/GenBank/DDBJ databases">
        <authorList>
            <person name="Kim H.-S."/>
            <person name="Proctor R.H."/>
            <person name="Brown D.W."/>
        </authorList>
    </citation>
    <scope>NUCLEOTIDE SEQUENCE</scope>
    <source>
        <strain evidence="2">NRRL 45417</strain>
    </source>
</reference>
<dbReference type="EMBL" id="JABFAI010000365">
    <property type="protein sequence ID" value="KAF4945526.1"/>
    <property type="molecule type" value="Genomic_DNA"/>
</dbReference>
<evidence type="ECO:0000313" key="3">
    <source>
        <dbReference type="Proteomes" id="UP000604273"/>
    </source>
</evidence>
<dbReference type="Proteomes" id="UP000604273">
    <property type="component" value="Unassembled WGS sequence"/>
</dbReference>
<sequence>MPSIISQTLLFPPYPPMAPAKSPRPVDALIINIPKELEPKGPSGTVIIPKSQPKNKKAAASGEANPKA</sequence>
<gene>
    <name evidence="2" type="ORF">FGADI_11889</name>
</gene>
<evidence type="ECO:0000256" key="1">
    <source>
        <dbReference type="SAM" id="MobiDB-lite"/>
    </source>
</evidence>